<gene>
    <name evidence="2" type="ORF">OHAE_4461</name>
    <name evidence="3" type="ORF">OHAE_5261</name>
</gene>
<evidence type="ECO:0000313" key="4">
    <source>
        <dbReference type="Proteomes" id="UP000246073"/>
    </source>
</evidence>
<organism evidence="2 4">
    <name type="scientific">Ochrobactrum soli</name>
    <dbReference type="NCBI Taxonomy" id="2448455"/>
    <lineage>
        <taxon>Bacteria</taxon>
        <taxon>Pseudomonadati</taxon>
        <taxon>Pseudomonadota</taxon>
        <taxon>Alphaproteobacteria</taxon>
        <taxon>Hyphomicrobiales</taxon>
        <taxon>Brucellaceae</taxon>
        <taxon>Brucella/Ochrobactrum group</taxon>
        <taxon>Ochrobactrum</taxon>
    </lineage>
</organism>
<evidence type="ECO:0000313" key="3">
    <source>
        <dbReference type="EMBL" id="SPL62654.1"/>
    </source>
</evidence>
<dbReference type="AlphaFoldDB" id="A0A2P9HC37"/>
<feature type="domain" description="Integrase catalytic" evidence="1">
    <location>
        <begin position="143"/>
        <end position="333"/>
    </location>
</feature>
<dbReference type="Proteomes" id="UP000246073">
    <property type="component" value="Unassembled WGS sequence"/>
</dbReference>
<proteinExistence type="predicted"/>
<dbReference type="InterPro" id="IPR001584">
    <property type="entry name" value="Integrase_cat-core"/>
</dbReference>
<dbReference type="NCBIfam" id="NF033546">
    <property type="entry name" value="transpos_IS21"/>
    <property type="match status" value="1"/>
</dbReference>
<dbReference type="PANTHER" id="PTHR35004:SF7">
    <property type="entry name" value="INTEGRASE PROTEIN"/>
    <property type="match status" value="1"/>
</dbReference>
<sequence length="519" mass="58518">MIAVGSVHLRFSGLENQFVPGRHVTDHQMRLFMKYRQTHSVEVAAAKASISRATAYRLDKEVHLPSQSKAPRGRRRPDPLEPIFETEVIPLLKAAPGIRAVAVYNEMLRRHPELSEGIRRTLERRIRSWRAVNGEAQEVIFRQTHEPGRLGLSDFTDASGLGVTIAGQPLDHLFYHFRLVWSGFEHAHVILGGESFVALAEGLQNALWSVGGTPLYHRSDSLSAAFRNLDADARVDLTHRYDQLCSHYRMTPTRNNKGVAHENGSIESSHGHLKNAVHDALLMRGTKEFDDLGSYRAFVDEIVSRRNAAHGRRIDAERSHLQSLPERRTTDFEEIVVTVSRTGGFTLRKVFYTVPSRLIGHRLRVRLFDDRLDVFVGGTHLMTLRRGRGHADGRHDQVVNYHHVIHSLRKKPMALRGLVYRDKLFPREEYRKAFEALTEHLPDKQACKITVELLALAHDRGCERELAEELARTLDAGELPNLAAMRALFGPDPAKLPTVHVQLASLNGYEALIGTGEAA</sequence>
<dbReference type="PANTHER" id="PTHR35004">
    <property type="entry name" value="TRANSPOSASE RV3428C-RELATED"/>
    <property type="match status" value="1"/>
</dbReference>
<evidence type="ECO:0000259" key="1">
    <source>
        <dbReference type="PROSITE" id="PS50994"/>
    </source>
</evidence>
<dbReference type="EMBL" id="OOFM01000001">
    <property type="protein sequence ID" value="SPL61669.1"/>
    <property type="molecule type" value="Genomic_DNA"/>
</dbReference>
<dbReference type="PROSITE" id="PS50994">
    <property type="entry name" value="INTEGRASE"/>
    <property type="match status" value="1"/>
</dbReference>
<reference evidence="4" key="2">
    <citation type="submission" date="2017-12" db="EMBL/GenBank/DDBJ databases">
        <authorList>
            <person name="Diaz M."/>
        </authorList>
    </citation>
    <scope>NUCLEOTIDE SEQUENCE [LARGE SCALE GENOMIC DNA]</scope>
    <source>
        <strain evidence="4">FI11154</strain>
    </source>
</reference>
<evidence type="ECO:0000313" key="2">
    <source>
        <dbReference type="EMBL" id="SPL61669.1"/>
    </source>
</evidence>
<name>A0A2P9HC37_9HYPH</name>
<protein>
    <submittedName>
        <fullName evidence="2">Transposase</fullName>
    </submittedName>
</protein>
<dbReference type="GO" id="GO:0015074">
    <property type="term" value="P:DNA integration"/>
    <property type="evidence" value="ECO:0007669"/>
    <property type="project" value="InterPro"/>
</dbReference>
<accession>A0A2P9HC37</accession>
<reference evidence="2" key="1">
    <citation type="submission" date="2017-12" db="EMBL/GenBank/DDBJ databases">
        <authorList>
            <person name="Hurst M.R.H."/>
        </authorList>
    </citation>
    <scope>NUCLEOTIDE SEQUENCE [LARGE SCALE GENOMIC DNA]</scope>
    <source>
        <strain evidence="2">FI11154</strain>
    </source>
</reference>
<dbReference type="EMBL" id="OOFM01000003">
    <property type="protein sequence ID" value="SPL62654.1"/>
    <property type="molecule type" value="Genomic_DNA"/>
</dbReference>